<sequence length="111" mass="12430">MGANIPLPYALPSLKFGPMYIEFGGTILYQLIHKVKHPLILKKQFGVNMQEINPFFISDKGESKSRSSLIVIGGDGTKIPNINDRESQQKWLETLNNCDNLTIGNLSIIQE</sequence>
<protein>
    <submittedName>
        <fullName evidence="1">Uncharacterized protein</fullName>
    </submittedName>
</protein>
<comment type="caution">
    <text evidence="1">The sequence shown here is derived from an EMBL/GenBank/DDBJ whole genome shotgun (WGS) entry which is preliminary data.</text>
</comment>
<evidence type="ECO:0000313" key="2">
    <source>
        <dbReference type="Proteomes" id="UP000439903"/>
    </source>
</evidence>
<accession>A0A8H3X3V8</accession>
<keyword evidence="2" id="KW-1185">Reference proteome</keyword>
<proteinExistence type="predicted"/>
<gene>
    <name evidence="1" type="ORF">F8M41_008743</name>
</gene>
<dbReference type="AlphaFoldDB" id="A0A8H3X3V8"/>
<evidence type="ECO:0000313" key="1">
    <source>
        <dbReference type="EMBL" id="KAF0407564.1"/>
    </source>
</evidence>
<dbReference type="EMBL" id="WTPW01001926">
    <property type="protein sequence ID" value="KAF0407564.1"/>
    <property type="molecule type" value="Genomic_DNA"/>
</dbReference>
<dbReference type="Proteomes" id="UP000439903">
    <property type="component" value="Unassembled WGS sequence"/>
</dbReference>
<name>A0A8H3X3V8_GIGMA</name>
<reference evidence="1 2" key="1">
    <citation type="journal article" date="2019" name="Environ. Microbiol.">
        <title>At the nexus of three kingdoms: the genome of the mycorrhizal fungus Gigaspora margarita provides insights into plant, endobacterial and fungal interactions.</title>
        <authorList>
            <person name="Venice F."/>
            <person name="Ghignone S."/>
            <person name="Salvioli di Fossalunga A."/>
            <person name="Amselem J."/>
            <person name="Novero M."/>
            <person name="Xianan X."/>
            <person name="Sedzielewska Toro K."/>
            <person name="Morin E."/>
            <person name="Lipzen A."/>
            <person name="Grigoriev I.V."/>
            <person name="Henrissat B."/>
            <person name="Martin F.M."/>
            <person name="Bonfante P."/>
        </authorList>
    </citation>
    <scope>NUCLEOTIDE SEQUENCE [LARGE SCALE GENOMIC DNA]</scope>
    <source>
        <strain evidence="1 2">BEG34</strain>
    </source>
</reference>
<organism evidence="1 2">
    <name type="scientific">Gigaspora margarita</name>
    <dbReference type="NCBI Taxonomy" id="4874"/>
    <lineage>
        <taxon>Eukaryota</taxon>
        <taxon>Fungi</taxon>
        <taxon>Fungi incertae sedis</taxon>
        <taxon>Mucoromycota</taxon>
        <taxon>Glomeromycotina</taxon>
        <taxon>Glomeromycetes</taxon>
        <taxon>Diversisporales</taxon>
        <taxon>Gigasporaceae</taxon>
        <taxon>Gigaspora</taxon>
    </lineage>
</organism>